<dbReference type="PANTHER" id="PTHR11584">
    <property type="entry name" value="SERINE/THREONINE PROTEIN KINASE"/>
    <property type="match status" value="1"/>
</dbReference>
<evidence type="ECO:0000256" key="14">
    <source>
        <dbReference type="PROSITE-ProRule" id="PRU10141"/>
    </source>
</evidence>
<evidence type="ECO:0000256" key="6">
    <source>
        <dbReference type="ARBA" id="ARBA00022723"/>
    </source>
</evidence>
<keyword evidence="18" id="KW-1185">Reference proteome</keyword>
<dbReference type="PROSITE" id="PS00107">
    <property type="entry name" value="PROTEIN_KINASE_ATP"/>
    <property type="match status" value="1"/>
</dbReference>
<dbReference type="InterPro" id="IPR000719">
    <property type="entry name" value="Prot_kinase_dom"/>
</dbReference>
<organism evidence="17 18">
    <name type="scientific">Furnarius figulus</name>
    <dbReference type="NCBI Taxonomy" id="463165"/>
    <lineage>
        <taxon>Eukaryota</taxon>
        <taxon>Metazoa</taxon>
        <taxon>Chordata</taxon>
        <taxon>Craniata</taxon>
        <taxon>Vertebrata</taxon>
        <taxon>Euteleostomi</taxon>
        <taxon>Archelosauria</taxon>
        <taxon>Archosauria</taxon>
        <taxon>Dinosauria</taxon>
        <taxon>Saurischia</taxon>
        <taxon>Theropoda</taxon>
        <taxon>Coelurosauria</taxon>
        <taxon>Aves</taxon>
        <taxon>Neognathae</taxon>
        <taxon>Neoaves</taxon>
        <taxon>Telluraves</taxon>
        <taxon>Australaves</taxon>
        <taxon>Passeriformes</taxon>
        <taxon>Furnariidae</taxon>
        <taxon>Furnarius</taxon>
    </lineage>
</organism>
<comment type="caution">
    <text evidence="17">The sequence shown here is derived from an EMBL/GenBank/DDBJ whole genome shotgun (WGS) entry which is preliminary data.</text>
</comment>
<dbReference type="FunFam" id="3.30.200.20:FF:000067">
    <property type="entry name" value="Mitogen-activated protein kinase kinase kinase 5"/>
    <property type="match status" value="1"/>
</dbReference>
<dbReference type="PROSITE" id="PS00108">
    <property type="entry name" value="PROTEIN_KINASE_ST"/>
    <property type="match status" value="1"/>
</dbReference>
<dbReference type="PROSITE" id="PS50011">
    <property type="entry name" value="PROTEIN_KINASE_DOM"/>
    <property type="match status" value="1"/>
</dbReference>
<dbReference type="Proteomes" id="UP000529852">
    <property type="component" value="Unassembled WGS sequence"/>
</dbReference>
<dbReference type="AlphaFoldDB" id="A0A7K5BB81"/>
<dbReference type="EMBL" id="VYZD01000754">
    <property type="protein sequence ID" value="NWR92278.1"/>
    <property type="molecule type" value="Genomic_DNA"/>
</dbReference>
<comment type="catalytic activity">
    <reaction evidence="13">
        <text>L-seryl-[protein] + ATP = O-phospho-L-seryl-[protein] + ADP + H(+)</text>
        <dbReference type="Rhea" id="RHEA:17989"/>
        <dbReference type="Rhea" id="RHEA-COMP:9863"/>
        <dbReference type="Rhea" id="RHEA-COMP:11604"/>
        <dbReference type="ChEBI" id="CHEBI:15378"/>
        <dbReference type="ChEBI" id="CHEBI:29999"/>
        <dbReference type="ChEBI" id="CHEBI:30616"/>
        <dbReference type="ChEBI" id="CHEBI:83421"/>
        <dbReference type="ChEBI" id="CHEBI:456216"/>
        <dbReference type="EC" id="2.7.11.25"/>
    </reaction>
</comment>
<evidence type="ECO:0000256" key="2">
    <source>
        <dbReference type="ARBA" id="ARBA00006529"/>
    </source>
</evidence>
<keyword evidence="6" id="KW-0479">Metal-binding</keyword>
<evidence type="ECO:0000313" key="18">
    <source>
        <dbReference type="Proteomes" id="UP000529852"/>
    </source>
</evidence>
<accession>A0A7K5BB81</accession>
<gene>
    <name evidence="17" type="primary">Map3k5</name>
    <name evidence="17" type="ORF">FURFIG_R11538</name>
</gene>
<name>A0A7K5BB81_9FURN</name>
<evidence type="ECO:0000256" key="7">
    <source>
        <dbReference type="ARBA" id="ARBA00022741"/>
    </source>
</evidence>
<keyword evidence="8 17" id="KW-0418">Kinase</keyword>
<dbReference type="InterPro" id="IPR043969">
    <property type="entry name" value="MAP3K_PH"/>
</dbReference>
<dbReference type="InterPro" id="IPR013761">
    <property type="entry name" value="SAM/pointed_sf"/>
</dbReference>
<feature type="non-terminal residue" evidence="17">
    <location>
        <position position="1"/>
    </location>
</feature>
<dbReference type="InterPro" id="IPR046873">
    <property type="entry name" value="HisK-N-like"/>
</dbReference>
<dbReference type="CDD" id="cd06624">
    <property type="entry name" value="STKc_ASK"/>
    <property type="match status" value="1"/>
</dbReference>
<dbReference type="FunFam" id="1.10.510.10:FF:000054">
    <property type="entry name" value="Mitogen-activated protein kinase kinase kinase 5"/>
    <property type="match status" value="1"/>
</dbReference>
<evidence type="ECO:0000256" key="4">
    <source>
        <dbReference type="ARBA" id="ARBA00022527"/>
    </source>
</evidence>
<dbReference type="GO" id="GO:0004709">
    <property type="term" value="F:MAP kinase kinase kinase activity"/>
    <property type="evidence" value="ECO:0007669"/>
    <property type="project" value="UniProtKB-EC"/>
</dbReference>
<keyword evidence="4" id="KW-0723">Serine/threonine-protein kinase</keyword>
<keyword evidence="11" id="KW-0175">Coiled coil</keyword>
<evidence type="ECO:0000259" key="16">
    <source>
        <dbReference type="PROSITE" id="PS50011"/>
    </source>
</evidence>
<dbReference type="Pfam" id="PF13281">
    <property type="entry name" value="MAP3K_TRAF_bd"/>
    <property type="match status" value="2"/>
</dbReference>
<evidence type="ECO:0000256" key="15">
    <source>
        <dbReference type="SAM" id="MobiDB-lite"/>
    </source>
</evidence>
<evidence type="ECO:0000256" key="13">
    <source>
        <dbReference type="ARBA" id="ARBA00048329"/>
    </source>
</evidence>
<reference evidence="17 18" key="1">
    <citation type="submission" date="2019-09" db="EMBL/GenBank/DDBJ databases">
        <title>Bird 10,000 Genomes (B10K) Project - Family phase.</title>
        <authorList>
            <person name="Zhang G."/>
        </authorList>
    </citation>
    <scope>NUCLEOTIDE SEQUENCE [LARGE SCALE GENOMIC DNA]</scope>
    <source>
        <strain evidence="17">B10K-DU-003-06</strain>
    </source>
</reference>
<feature type="binding site" evidence="14">
    <location>
        <position position="530"/>
    </location>
    <ligand>
        <name>ATP</name>
        <dbReference type="ChEBI" id="CHEBI:30616"/>
    </ligand>
</feature>
<evidence type="ECO:0000256" key="11">
    <source>
        <dbReference type="ARBA" id="ARBA00023054"/>
    </source>
</evidence>
<dbReference type="Pfam" id="PF20302">
    <property type="entry name" value="HisK-N-like"/>
    <property type="match status" value="1"/>
</dbReference>
<feature type="compositionally biased region" description="Acidic residues" evidence="15">
    <location>
        <begin position="999"/>
        <end position="1014"/>
    </location>
</feature>
<dbReference type="InterPro" id="IPR011009">
    <property type="entry name" value="Kinase-like_dom_sf"/>
</dbReference>
<keyword evidence="5" id="KW-0808">Transferase</keyword>
<dbReference type="SUPFAM" id="SSF56112">
    <property type="entry name" value="Protein kinase-like (PK-like)"/>
    <property type="match status" value="1"/>
</dbReference>
<comment type="similarity">
    <text evidence="2">Belongs to the protein kinase superfamily. STE Ser/Thr protein kinase family. MAP kinase kinase kinase subfamily.</text>
</comment>
<dbReference type="EC" id="2.7.11.25" evidence="3"/>
<dbReference type="SUPFAM" id="SSF47769">
    <property type="entry name" value="SAM/Pointed domain"/>
    <property type="match status" value="1"/>
</dbReference>
<evidence type="ECO:0000256" key="10">
    <source>
        <dbReference type="ARBA" id="ARBA00022842"/>
    </source>
</evidence>
<evidence type="ECO:0000313" key="17">
    <source>
        <dbReference type="EMBL" id="NWR92278.1"/>
    </source>
</evidence>
<evidence type="ECO:0000256" key="3">
    <source>
        <dbReference type="ARBA" id="ARBA00012406"/>
    </source>
</evidence>
<evidence type="ECO:0000256" key="5">
    <source>
        <dbReference type="ARBA" id="ARBA00022679"/>
    </source>
</evidence>
<feature type="region of interest" description="Disordered" evidence="15">
    <location>
        <begin position="995"/>
        <end position="1020"/>
    </location>
</feature>
<dbReference type="Gene3D" id="3.30.200.20">
    <property type="entry name" value="Phosphorylase Kinase, domain 1"/>
    <property type="match status" value="1"/>
</dbReference>
<dbReference type="Gene3D" id="1.10.510.10">
    <property type="entry name" value="Transferase(Phosphotransferase) domain 1"/>
    <property type="match status" value="1"/>
</dbReference>
<dbReference type="InterPro" id="IPR017441">
    <property type="entry name" value="Protein_kinase_ATP_BS"/>
</dbReference>
<dbReference type="InterPro" id="IPR008271">
    <property type="entry name" value="Ser/Thr_kinase_AS"/>
</dbReference>
<evidence type="ECO:0000256" key="9">
    <source>
        <dbReference type="ARBA" id="ARBA00022840"/>
    </source>
</evidence>
<keyword evidence="9 14" id="KW-0067">ATP-binding</keyword>
<dbReference type="Pfam" id="PF00069">
    <property type="entry name" value="Pkinase"/>
    <property type="match status" value="1"/>
</dbReference>
<dbReference type="InterPro" id="IPR025136">
    <property type="entry name" value="MAP3K_TRAF-bd"/>
</dbReference>
<keyword evidence="10" id="KW-0460">Magnesium</keyword>
<comment type="catalytic activity">
    <reaction evidence="12">
        <text>L-threonyl-[protein] + ATP = O-phospho-L-threonyl-[protein] + ADP + H(+)</text>
        <dbReference type="Rhea" id="RHEA:46608"/>
        <dbReference type="Rhea" id="RHEA-COMP:11060"/>
        <dbReference type="Rhea" id="RHEA-COMP:11605"/>
        <dbReference type="ChEBI" id="CHEBI:15378"/>
        <dbReference type="ChEBI" id="CHEBI:30013"/>
        <dbReference type="ChEBI" id="CHEBI:30616"/>
        <dbReference type="ChEBI" id="CHEBI:61977"/>
        <dbReference type="ChEBI" id="CHEBI:456216"/>
        <dbReference type="EC" id="2.7.11.25"/>
    </reaction>
</comment>
<dbReference type="GO" id="GO:0046872">
    <property type="term" value="F:metal ion binding"/>
    <property type="evidence" value="ECO:0007669"/>
    <property type="project" value="UniProtKB-KW"/>
</dbReference>
<sequence>AFRQPSLFYHLGVRESFSMANNIILYCDTNAESLQSLKMCTGNYIFVPYMITPHNKVYCCDSSFMKGLTELMQPGFESLLGPICLPLVDRFIQLLKVAEASSGQYFRESILNDIRKARTLYTGKELAAELARIRQRVDNVEVLSADIIINLLLSYRDIQNLNEWSEGQEKTPGGFFYVFHQTEMSVGVDPACRLAHLEIMIPLVEQEDQVASDMYCLVGRIYKDMFLESGFTDIESRDKGTFWFKKAFESEPTLPSGINYAVLLLAAGHCFDTSFELRKVGVKISSLLGKKGSLEKLQSYWEVGSFLGASMLANDHIRVIQASEKLFKLKAPAWYLKSIVETILIYQHFKKLTPEQHTATQELVDFWMDFLVEATKTDVTVVRFPVLILEPTKIYQPSYLSINSEAEEKTVSIWHVLPDDKIHLSNNLLGCSFSISKFEERCCFLYVLHNSDDFQIYFCTELHCKRFFDMVNSITEEIGKTTEEGECDGDSLEYDYEYDENGERVVLGKGTYGIVYAGRDLSNQVRIAIKEIPERDSRYSQPLHEEIALHKHLKHKNIVQYLGSLSENGFIKIFMEQVPGGSLSALLRSKWGPLKNNEQTIGFYTKQILEGLKYLHDNQIVHRDIKGDNVLINTYSGVLKISDFGTSKRLAGINPCTETFTGTLQYMAPEIIDKGPRGYGKAADIWSLGCTIIEMATGKPPFYELGEPQAAMFKVGMFKIHPEIPESMSAEAKAFILRCFEPDPDKRAFAHELLIDEFLKVSSKKRKSPSKLSEYLRSISLPVPVLVEDTSSSSEYGSVSPDTELKIDPFSFKTRAKSCGEKDGKGIRSLFLSIPDEHFEDHSAPPSPEEKDSGFFMLKKDSERRATLHRILTEDQEQVVRNLMEALTQGAEEPKLKWEHITTLVSSLREFVRSTDRKIIATTLSKLKLELDFDSHGISQVQLVLFGFQDAVNKVLRNHNIKPHWMFALDSIIRKAVQTAITILVPELRPHFSLASESDTADQDDIEVEEDQDEQPQNQAIQQPCIVMEDAVATSGVSTLSSTVSHDSQAAHRSLSVQLGRLKLETNRLLEELVQKEREFQVLLHQAIEEKDQEIRNLRLRSQPIDIPGLSVCHRHSTGTGTGDPDLINWLRVHGADEATINKFLAEDYTLTDVLCYVTRDDLKCLRLRGGMLCTLWKAITDFREKH</sequence>
<keyword evidence="7 14" id="KW-0547">Nucleotide-binding</keyword>
<dbReference type="PANTHER" id="PTHR11584:SF332">
    <property type="entry name" value="MITOGEN-ACTIVATED PROTEIN KINASE KINASE KINASE 5"/>
    <property type="match status" value="1"/>
</dbReference>
<evidence type="ECO:0000256" key="1">
    <source>
        <dbReference type="ARBA" id="ARBA00001946"/>
    </source>
</evidence>
<evidence type="ECO:0000256" key="8">
    <source>
        <dbReference type="ARBA" id="ARBA00022777"/>
    </source>
</evidence>
<proteinExistence type="inferred from homology"/>
<feature type="non-terminal residue" evidence="17">
    <location>
        <position position="1187"/>
    </location>
</feature>
<evidence type="ECO:0000256" key="12">
    <source>
        <dbReference type="ARBA" id="ARBA00047559"/>
    </source>
</evidence>
<dbReference type="SMART" id="SM00220">
    <property type="entry name" value="S_TKc"/>
    <property type="match status" value="1"/>
</dbReference>
<protein>
    <recommendedName>
        <fullName evidence="3">mitogen-activated protein kinase kinase kinase</fullName>
        <ecNumber evidence="3">2.7.11.25</ecNumber>
    </recommendedName>
</protein>
<dbReference type="GO" id="GO:0033554">
    <property type="term" value="P:cellular response to stress"/>
    <property type="evidence" value="ECO:0007669"/>
    <property type="project" value="TreeGrafter"/>
</dbReference>
<dbReference type="GO" id="GO:0005524">
    <property type="term" value="F:ATP binding"/>
    <property type="evidence" value="ECO:0007669"/>
    <property type="project" value="UniProtKB-UniRule"/>
</dbReference>
<comment type="cofactor">
    <cofactor evidence="1">
        <name>Mg(2+)</name>
        <dbReference type="ChEBI" id="CHEBI:18420"/>
    </cofactor>
</comment>
<dbReference type="Pfam" id="PF19039">
    <property type="entry name" value="ASK_PH"/>
    <property type="match status" value="1"/>
</dbReference>
<feature type="domain" description="Protein kinase" evidence="16">
    <location>
        <begin position="501"/>
        <end position="759"/>
    </location>
</feature>